<evidence type="ECO:0000256" key="3">
    <source>
        <dbReference type="ARBA" id="ARBA00023163"/>
    </source>
</evidence>
<name>A0ABV9DXI9_9ACTN</name>
<dbReference type="Gene3D" id="3.40.1410.10">
    <property type="entry name" value="Chorismate lyase-like"/>
    <property type="match status" value="1"/>
</dbReference>
<evidence type="ECO:0000313" key="7">
    <source>
        <dbReference type="Proteomes" id="UP001595923"/>
    </source>
</evidence>
<dbReference type="SUPFAM" id="SSF64288">
    <property type="entry name" value="Chorismate lyase-like"/>
    <property type="match status" value="1"/>
</dbReference>
<evidence type="ECO:0000256" key="1">
    <source>
        <dbReference type="ARBA" id="ARBA00023015"/>
    </source>
</evidence>
<protein>
    <submittedName>
        <fullName evidence="6">GntR family transcriptional regulator</fullName>
    </submittedName>
</protein>
<comment type="caution">
    <text evidence="6">The sequence shown here is derived from an EMBL/GenBank/DDBJ whole genome shotgun (WGS) entry which is preliminary data.</text>
</comment>
<dbReference type="InterPro" id="IPR000524">
    <property type="entry name" value="Tscrpt_reg_HTH_GntR"/>
</dbReference>
<dbReference type="Gene3D" id="1.10.10.10">
    <property type="entry name" value="Winged helix-like DNA-binding domain superfamily/Winged helix DNA-binding domain"/>
    <property type="match status" value="1"/>
</dbReference>
<gene>
    <name evidence="6" type="ORF">ACFO4E_12855</name>
</gene>
<dbReference type="PANTHER" id="PTHR44846">
    <property type="entry name" value="MANNOSYL-D-GLYCERATE TRANSPORT/METABOLISM SYSTEM REPRESSOR MNGR-RELATED"/>
    <property type="match status" value="1"/>
</dbReference>
<dbReference type="InterPro" id="IPR011663">
    <property type="entry name" value="UTRA"/>
</dbReference>
<dbReference type="Proteomes" id="UP001595923">
    <property type="component" value="Unassembled WGS sequence"/>
</dbReference>
<dbReference type="PRINTS" id="PR00035">
    <property type="entry name" value="HTHGNTR"/>
</dbReference>
<feature type="region of interest" description="Disordered" evidence="4">
    <location>
        <begin position="239"/>
        <end position="271"/>
    </location>
</feature>
<evidence type="ECO:0000256" key="4">
    <source>
        <dbReference type="SAM" id="MobiDB-lite"/>
    </source>
</evidence>
<accession>A0ABV9DXI9</accession>
<dbReference type="SMART" id="SM00866">
    <property type="entry name" value="UTRA"/>
    <property type="match status" value="1"/>
</dbReference>
<dbReference type="InterPro" id="IPR036390">
    <property type="entry name" value="WH_DNA-bd_sf"/>
</dbReference>
<dbReference type="CDD" id="cd07377">
    <property type="entry name" value="WHTH_GntR"/>
    <property type="match status" value="1"/>
</dbReference>
<proteinExistence type="predicted"/>
<feature type="compositionally biased region" description="Low complexity" evidence="4">
    <location>
        <begin position="255"/>
        <end position="271"/>
    </location>
</feature>
<dbReference type="RefSeq" id="WP_378574195.1">
    <property type="nucleotide sequence ID" value="NZ_JBHSFQ010000010.1"/>
</dbReference>
<dbReference type="SUPFAM" id="SSF46785">
    <property type="entry name" value="Winged helix' DNA-binding domain"/>
    <property type="match status" value="1"/>
</dbReference>
<dbReference type="PANTHER" id="PTHR44846:SF17">
    <property type="entry name" value="GNTR-FAMILY TRANSCRIPTIONAL REGULATOR"/>
    <property type="match status" value="1"/>
</dbReference>
<dbReference type="InterPro" id="IPR050679">
    <property type="entry name" value="Bact_HTH_transcr_reg"/>
</dbReference>
<feature type="domain" description="HTH gntR-type" evidence="5">
    <location>
        <begin position="1"/>
        <end position="69"/>
    </location>
</feature>
<dbReference type="PROSITE" id="PS50949">
    <property type="entry name" value="HTH_GNTR"/>
    <property type="match status" value="1"/>
</dbReference>
<sequence>MARWHEIAHELRAAIAGGEVAPGDVLPRETDLQERYRTSRTTVRQAVAALEKEGLVEKVRRRGTVVRRPPTRRRIPRSRRVHRDAIGYYFDTAAQGWRPLEPPAVGRAPAPADVARALDLAPAAEVVTRSRVMGDPDSGDVTQLATSYLAPTAVDALPVLAEPDTGPGGIYDRMEDAGYGPLRWEEAVSARMPSPDEARRLGLPPGVPVLRITRITRGADGRALEVNDTRVSAERFEVVNEIDRDPTAAPENPEAPSGAPVRPAGGARADR</sequence>
<dbReference type="EMBL" id="JBHSFQ010000010">
    <property type="protein sequence ID" value="MFC4562748.1"/>
    <property type="molecule type" value="Genomic_DNA"/>
</dbReference>
<evidence type="ECO:0000313" key="6">
    <source>
        <dbReference type="EMBL" id="MFC4562748.1"/>
    </source>
</evidence>
<keyword evidence="1" id="KW-0805">Transcription regulation</keyword>
<dbReference type="Pfam" id="PF00392">
    <property type="entry name" value="GntR"/>
    <property type="match status" value="1"/>
</dbReference>
<evidence type="ECO:0000259" key="5">
    <source>
        <dbReference type="PROSITE" id="PS50949"/>
    </source>
</evidence>
<organism evidence="6 7">
    <name type="scientific">Nocardiopsis mangrovi</name>
    <dbReference type="NCBI Taxonomy" id="1179818"/>
    <lineage>
        <taxon>Bacteria</taxon>
        <taxon>Bacillati</taxon>
        <taxon>Actinomycetota</taxon>
        <taxon>Actinomycetes</taxon>
        <taxon>Streptosporangiales</taxon>
        <taxon>Nocardiopsidaceae</taxon>
        <taxon>Nocardiopsis</taxon>
    </lineage>
</organism>
<dbReference type="InterPro" id="IPR036388">
    <property type="entry name" value="WH-like_DNA-bd_sf"/>
</dbReference>
<evidence type="ECO:0000256" key="2">
    <source>
        <dbReference type="ARBA" id="ARBA00023125"/>
    </source>
</evidence>
<keyword evidence="3" id="KW-0804">Transcription</keyword>
<reference evidence="7" key="1">
    <citation type="journal article" date="2019" name="Int. J. Syst. Evol. Microbiol.">
        <title>The Global Catalogue of Microorganisms (GCM) 10K type strain sequencing project: providing services to taxonomists for standard genome sequencing and annotation.</title>
        <authorList>
            <consortium name="The Broad Institute Genomics Platform"/>
            <consortium name="The Broad Institute Genome Sequencing Center for Infectious Disease"/>
            <person name="Wu L."/>
            <person name="Ma J."/>
        </authorList>
    </citation>
    <scope>NUCLEOTIDE SEQUENCE [LARGE SCALE GENOMIC DNA]</scope>
    <source>
        <strain evidence="7">XZYJ18</strain>
    </source>
</reference>
<keyword evidence="7" id="KW-1185">Reference proteome</keyword>
<dbReference type="Pfam" id="PF07702">
    <property type="entry name" value="UTRA"/>
    <property type="match status" value="1"/>
</dbReference>
<dbReference type="InterPro" id="IPR028978">
    <property type="entry name" value="Chorismate_lyase_/UTRA_dom_sf"/>
</dbReference>
<dbReference type="SMART" id="SM00345">
    <property type="entry name" value="HTH_GNTR"/>
    <property type="match status" value="1"/>
</dbReference>
<keyword evidence="2" id="KW-0238">DNA-binding</keyword>